<evidence type="ECO:0000313" key="3">
    <source>
        <dbReference type="Proteomes" id="UP000008281"/>
    </source>
</evidence>
<name>E3MPM9_CAERE</name>
<gene>
    <name evidence="2" type="ORF">CRE_08420</name>
</gene>
<feature type="compositionally biased region" description="Basic and acidic residues" evidence="1">
    <location>
        <begin position="11"/>
        <end position="20"/>
    </location>
</feature>
<sequence>MEPVPRQIGTSDRKQEKRNSTADAHSVSVAFAAAAASATFNDATTSTSSASGCFCQYGTCCPDSATSWTELTQPIT</sequence>
<dbReference type="InParanoid" id="E3MPM9"/>
<evidence type="ECO:0000256" key="1">
    <source>
        <dbReference type="SAM" id="MobiDB-lite"/>
    </source>
</evidence>
<dbReference type="EMBL" id="DS268463">
    <property type="protein sequence ID" value="EFP06544.1"/>
    <property type="molecule type" value="Genomic_DNA"/>
</dbReference>
<proteinExistence type="predicted"/>
<dbReference type="HOGENOM" id="CLU_2656824_0_0_1"/>
<keyword evidence="3" id="KW-1185">Reference proteome</keyword>
<dbReference type="Proteomes" id="UP000008281">
    <property type="component" value="Unassembled WGS sequence"/>
</dbReference>
<evidence type="ECO:0000313" key="2">
    <source>
        <dbReference type="EMBL" id="EFP06544.1"/>
    </source>
</evidence>
<feature type="region of interest" description="Disordered" evidence="1">
    <location>
        <begin position="1"/>
        <end position="23"/>
    </location>
</feature>
<reference evidence="2" key="1">
    <citation type="submission" date="2007-07" db="EMBL/GenBank/DDBJ databases">
        <title>PCAP assembly of the Caenorhabditis remanei genome.</title>
        <authorList>
            <consortium name="The Caenorhabditis remanei Sequencing Consortium"/>
            <person name="Wilson R.K."/>
        </authorList>
    </citation>
    <scope>NUCLEOTIDE SEQUENCE [LARGE SCALE GENOMIC DNA]</scope>
    <source>
        <strain evidence="2">PB4641</strain>
    </source>
</reference>
<dbReference type="AlphaFoldDB" id="E3MPM9"/>
<accession>E3MPM9</accession>
<protein>
    <submittedName>
        <fullName evidence="2">Uncharacterized protein</fullName>
    </submittedName>
</protein>
<organism evidence="3">
    <name type="scientific">Caenorhabditis remanei</name>
    <name type="common">Caenorhabditis vulgaris</name>
    <dbReference type="NCBI Taxonomy" id="31234"/>
    <lineage>
        <taxon>Eukaryota</taxon>
        <taxon>Metazoa</taxon>
        <taxon>Ecdysozoa</taxon>
        <taxon>Nematoda</taxon>
        <taxon>Chromadorea</taxon>
        <taxon>Rhabditida</taxon>
        <taxon>Rhabditina</taxon>
        <taxon>Rhabditomorpha</taxon>
        <taxon>Rhabditoidea</taxon>
        <taxon>Rhabditidae</taxon>
        <taxon>Peloderinae</taxon>
        <taxon>Caenorhabditis</taxon>
    </lineage>
</organism>